<feature type="transmembrane region" description="Helical" evidence="2">
    <location>
        <begin position="313"/>
        <end position="334"/>
    </location>
</feature>
<dbReference type="KEGG" id="acad:UA74_20725"/>
<feature type="compositionally biased region" description="Pro residues" evidence="1">
    <location>
        <begin position="131"/>
        <end position="146"/>
    </location>
</feature>
<sequence>MRACPQCGVLNGPEETFCVACGAYLAWDTPAAADRTAGQPEPGAASTPTAAPEVPPSDPGAAGSAPADPARPGLFRRLAADPARSDRPPSVSGPSEPAPSGAGLADVPPSDPTDTTARPGTQAPPIGMPGGAPPEPGGPGPGPAVPDPAVRERAVPERAAPERAAPKSGAANPAAPNPIGQAPAAPGPVAPGLLAPDATVSDATASDSTAPKPTRRAAGASRPAPESIQPAPVQPGRAVPRRPLPADTPRTEEEFDGEPCPRCGTANPPTRSFCRRCALPLTPAPEARRGSRWSWLRLPWRGRRADGAPFGRIALLLLVVAALIIGGVLLYPLGRAAVDDVRDRLATPFPVVVVSVAGSAGADAEHPPSAVADGVSNQFWSARVGDSVELTLDGPVRLLAVIAHTGCSAEPADFACQARAAELEITAISSTGETETVDVTLADRPGPQETRTGISDVERVRVTVRGAHGATDGDPVALGEIELFARR</sequence>
<evidence type="ECO:0000256" key="1">
    <source>
        <dbReference type="SAM" id="MobiDB-lite"/>
    </source>
</evidence>
<dbReference type="Proteomes" id="UP000185511">
    <property type="component" value="Chromosome"/>
</dbReference>
<keyword evidence="2" id="KW-0472">Membrane</keyword>
<evidence type="ECO:0000313" key="3">
    <source>
        <dbReference type="EMBL" id="APU16170.1"/>
    </source>
</evidence>
<evidence type="ECO:0000256" key="2">
    <source>
        <dbReference type="SAM" id="Phobius"/>
    </source>
</evidence>
<reference evidence="4" key="1">
    <citation type="submission" date="2016-06" db="EMBL/GenBank/DDBJ databases">
        <title>Complete genome sequence of Actinoalloteichus fjordicus DSM 46855 (=ADI127-17), type strain of the new species Actinoalloteichus fjordicus.</title>
        <authorList>
            <person name="Ruckert C."/>
            <person name="Nouioui I."/>
            <person name="Willmese J."/>
            <person name="van Wezel G."/>
            <person name="Klenk H.-P."/>
            <person name="Kalinowski J."/>
            <person name="Zotchev S.B."/>
        </authorList>
    </citation>
    <scope>NUCLEOTIDE SEQUENCE [LARGE SCALE GENOMIC DNA]</scope>
    <source>
        <strain evidence="4">ADI127-7</strain>
    </source>
</reference>
<dbReference type="EMBL" id="CP016076">
    <property type="protein sequence ID" value="APU16170.1"/>
    <property type="molecule type" value="Genomic_DNA"/>
</dbReference>
<feature type="compositionally biased region" description="Low complexity" evidence="1">
    <location>
        <begin position="59"/>
        <end position="70"/>
    </location>
</feature>
<accession>A0AAC9LFZ2</accession>
<dbReference type="AlphaFoldDB" id="A0AAC9LFZ2"/>
<protein>
    <recommendedName>
        <fullName evidence="5">Zinc ribbon domain-containing protein</fullName>
    </recommendedName>
</protein>
<feature type="compositionally biased region" description="Polar residues" evidence="1">
    <location>
        <begin position="201"/>
        <end position="211"/>
    </location>
</feature>
<keyword evidence="4" id="KW-1185">Reference proteome</keyword>
<evidence type="ECO:0008006" key="5">
    <source>
        <dbReference type="Google" id="ProtNLM"/>
    </source>
</evidence>
<keyword evidence="2" id="KW-1133">Transmembrane helix</keyword>
<dbReference type="RefSeq" id="WP_157442300.1">
    <property type="nucleotide sequence ID" value="NZ_CP016076.1"/>
</dbReference>
<keyword evidence="2" id="KW-0812">Transmembrane</keyword>
<dbReference type="NCBIfam" id="NF047619">
    <property type="entry name" value="NADase_discoid"/>
    <property type="match status" value="1"/>
</dbReference>
<feature type="compositionally biased region" description="Basic and acidic residues" evidence="1">
    <location>
        <begin position="149"/>
        <end position="165"/>
    </location>
</feature>
<proteinExistence type="predicted"/>
<organism evidence="3 4">
    <name type="scientific">Actinoalloteichus fjordicus</name>
    <dbReference type="NCBI Taxonomy" id="1612552"/>
    <lineage>
        <taxon>Bacteria</taxon>
        <taxon>Bacillati</taxon>
        <taxon>Actinomycetota</taxon>
        <taxon>Actinomycetes</taxon>
        <taxon>Pseudonocardiales</taxon>
        <taxon>Pseudonocardiaceae</taxon>
        <taxon>Actinoalloteichus</taxon>
    </lineage>
</organism>
<dbReference type="InterPro" id="IPR057561">
    <property type="entry name" value="NADase_transloc"/>
</dbReference>
<name>A0AAC9LFZ2_9PSEU</name>
<feature type="region of interest" description="Disordered" evidence="1">
    <location>
        <begin position="32"/>
        <end position="267"/>
    </location>
</feature>
<feature type="compositionally biased region" description="Low complexity" evidence="1">
    <location>
        <begin position="166"/>
        <end position="184"/>
    </location>
</feature>
<evidence type="ECO:0000313" key="4">
    <source>
        <dbReference type="Proteomes" id="UP000185511"/>
    </source>
</evidence>
<gene>
    <name evidence="3" type="ORF">UA74_20725</name>
</gene>